<protein>
    <recommendedName>
        <fullName evidence="5">ATP-grasp domain-containing protein</fullName>
    </recommendedName>
</protein>
<dbReference type="AlphaFoldDB" id="A0A0T6LK84"/>
<keyword evidence="2 4" id="KW-0547">Nucleotide-binding</keyword>
<dbReference type="InterPro" id="IPR011761">
    <property type="entry name" value="ATP-grasp"/>
</dbReference>
<dbReference type="InterPro" id="IPR052032">
    <property type="entry name" value="ATP-dep_AA_Ligase"/>
</dbReference>
<dbReference type="STRING" id="76728.AQ490_11285"/>
<dbReference type="InterPro" id="IPR005479">
    <property type="entry name" value="CPAse_ATP-bd"/>
</dbReference>
<evidence type="ECO:0000256" key="2">
    <source>
        <dbReference type="ARBA" id="ARBA00022741"/>
    </source>
</evidence>
<dbReference type="PROSITE" id="PS50975">
    <property type="entry name" value="ATP_GRASP"/>
    <property type="match status" value="1"/>
</dbReference>
<dbReference type="PANTHER" id="PTHR43585:SF2">
    <property type="entry name" value="ATP-GRASP ENZYME FSQD"/>
    <property type="match status" value="1"/>
</dbReference>
<keyword evidence="1" id="KW-0436">Ligase</keyword>
<reference evidence="6 7" key="1">
    <citation type="submission" date="2015-10" db="EMBL/GenBank/DDBJ databases">
        <title>Draft genome sequence of pyrrolomycin-producing Streptomyces vitaminophilus.</title>
        <authorList>
            <person name="Graham D.E."/>
            <person name="Mahan K.M."/>
            <person name="Klingeman D.M."/>
            <person name="Hettich R.L."/>
            <person name="Parry R.J."/>
        </authorList>
    </citation>
    <scope>NUCLEOTIDE SEQUENCE [LARGE SCALE GENOMIC DNA]</scope>
    <source>
        <strain evidence="6 7">ATCC 31673</strain>
    </source>
</reference>
<evidence type="ECO:0000259" key="5">
    <source>
        <dbReference type="PROSITE" id="PS50975"/>
    </source>
</evidence>
<evidence type="ECO:0000313" key="7">
    <source>
        <dbReference type="Proteomes" id="UP000050867"/>
    </source>
</evidence>
<dbReference type="OrthoDB" id="24041at2"/>
<dbReference type="Pfam" id="PF02786">
    <property type="entry name" value="CPSase_L_D2"/>
    <property type="match status" value="1"/>
</dbReference>
<dbReference type="GO" id="GO:0046872">
    <property type="term" value="F:metal ion binding"/>
    <property type="evidence" value="ECO:0007669"/>
    <property type="project" value="InterPro"/>
</dbReference>
<organism evidence="6 7">
    <name type="scientific">Wenjunlia vitaminophila</name>
    <name type="common">Streptomyces vitaminophilus</name>
    <dbReference type="NCBI Taxonomy" id="76728"/>
    <lineage>
        <taxon>Bacteria</taxon>
        <taxon>Bacillati</taxon>
        <taxon>Actinomycetota</taxon>
        <taxon>Actinomycetes</taxon>
        <taxon>Kitasatosporales</taxon>
        <taxon>Streptomycetaceae</taxon>
        <taxon>Wenjunlia</taxon>
    </lineage>
</organism>
<evidence type="ECO:0000256" key="1">
    <source>
        <dbReference type="ARBA" id="ARBA00022598"/>
    </source>
</evidence>
<evidence type="ECO:0000256" key="4">
    <source>
        <dbReference type="PROSITE-ProRule" id="PRU00409"/>
    </source>
</evidence>
<dbReference type="PANTHER" id="PTHR43585">
    <property type="entry name" value="FUMIPYRROLE BIOSYNTHESIS PROTEIN C"/>
    <property type="match status" value="1"/>
</dbReference>
<dbReference type="SUPFAM" id="SSF56059">
    <property type="entry name" value="Glutathione synthetase ATP-binding domain-like"/>
    <property type="match status" value="1"/>
</dbReference>
<evidence type="ECO:0000256" key="3">
    <source>
        <dbReference type="ARBA" id="ARBA00022840"/>
    </source>
</evidence>
<sequence>MARKRLAVLYDGGSASLVEIAEGLGRLGDLLVVLPPRRHGGAELELSRRLGQVVRLDEVADGPRPDAVLTFSETMLRPAARIAARWGLPAHSGPTVTMLTDKSAQRRGLRRAEAHPVVSVDLTDPRRWPDAVRTTGLPAVVKPARGAASRHTHLVRGRAEGAALVGWLLAPVGAGGAGERRLVVEEYLRGTDRGPFGDYVSVESAVVAGRITHLAVTGKLPVVPPFRETGQFWPSSLAPHEERQVLALTGAALRALGVAHGLTHTEVKLTPRGPRVIEVNGRLGGFVNELSTRAAGVDLVELAGRIALGERPEPAVARPDRVHFQHHTLAPAVDCRIVGVHGASRVRRAAGISGYRTLVSPGTSLTGGVRTGEVDILCGSAEDHARVPRVISEALAELSFTVEFPGPGAPGPVRVGARDLAGAVGVRSAG</sequence>
<dbReference type="EMBL" id="LLZU01000039">
    <property type="protein sequence ID" value="KRV46474.1"/>
    <property type="molecule type" value="Genomic_DNA"/>
</dbReference>
<dbReference type="eggNOG" id="COG2232">
    <property type="taxonomic scope" value="Bacteria"/>
</dbReference>
<evidence type="ECO:0000313" key="6">
    <source>
        <dbReference type="EMBL" id="KRV46474.1"/>
    </source>
</evidence>
<keyword evidence="7" id="KW-1185">Reference proteome</keyword>
<feature type="domain" description="ATP-grasp" evidence="5">
    <location>
        <begin position="101"/>
        <end position="308"/>
    </location>
</feature>
<dbReference type="GO" id="GO:0005524">
    <property type="term" value="F:ATP binding"/>
    <property type="evidence" value="ECO:0007669"/>
    <property type="project" value="UniProtKB-UniRule"/>
</dbReference>
<gene>
    <name evidence="6" type="ORF">AQ490_11285</name>
</gene>
<keyword evidence="3 4" id="KW-0067">ATP-binding</keyword>
<accession>A0A0T6LK84</accession>
<dbReference type="RefSeq" id="WP_018386559.1">
    <property type="nucleotide sequence ID" value="NZ_LLZU01000039.1"/>
</dbReference>
<proteinExistence type="predicted"/>
<dbReference type="Proteomes" id="UP000050867">
    <property type="component" value="Unassembled WGS sequence"/>
</dbReference>
<dbReference type="Gene3D" id="3.30.470.20">
    <property type="entry name" value="ATP-grasp fold, B domain"/>
    <property type="match status" value="1"/>
</dbReference>
<name>A0A0T6LK84_WENVI</name>
<comment type="caution">
    <text evidence="6">The sequence shown here is derived from an EMBL/GenBank/DDBJ whole genome shotgun (WGS) entry which is preliminary data.</text>
</comment>
<dbReference type="GO" id="GO:0016874">
    <property type="term" value="F:ligase activity"/>
    <property type="evidence" value="ECO:0007669"/>
    <property type="project" value="UniProtKB-KW"/>
</dbReference>